<gene>
    <name evidence="3" type="ORF">DVH02_11405</name>
</gene>
<dbReference type="Pfam" id="PF13581">
    <property type="entry name" value="HATPase_c_2"/>
    <property type="match status" value="1"/>
</dbReference>
<dbReference type="OrthoDB" id="3476350at2"/>
<dbReference type="AlphaFoldDB" id="A0A370BF32"/>
<name>A0A370BF32_9ACTN</name>
<dbReference type="GO" id="GO:0004674">
    <property type="term" value="F:protein serine/threonine kinase activity"/>
    <property type="evidence" value="ECO:0007669"/>
    <property type="project" value="UniProtKB-KW"/>
</dbReference>
<organism evidence="3 4">
    <name type="scientific">Streptomyces corynorhini</name>
    <dbReference type="NCBI Taxonomy" id="2282652"/>
    <lineage>
        <taxon>Bacteria</taxon>
        <taxon>Bacillati</taxon>
        <taxon>Actinomycetota</taxon>
        <taxon>Actinomycetes</taxon>
        <taxon>Kitasatosporales</taxon>
        <taxon>Streptomycetaceae</taxon>
        <taxon>Streptomyces</taxon>
    </lineage>
</organism>
<comment type="caution">
    <text evidence="3">The sequence shown here is derived from an EMBL/GenBank/DDBJ whole genome shotgun (WGS) entry which is preliminary data.</text>
</comment>
<dbReference type="GO" id="GO:0005524">
    <property type="term" value="F:ATP binding"/>
    <property type="evidence" value="ECO:0007669"/>
    <property type="project" value="UniProtKB-KW"/>
</dbReference>
<dbReference type="PANTHER" id="PTHR35526:SF3">
    <property type="entry name" value="ANTI-SIGMA-F FACTOR RSBW"/>
    <property type="match status" value="1"/>
</dbReference>
<feature type="domain" description="Histidine kinase/HSP90-like ATPase" evidence="2">
    <location>
        <begin position="24"/>
        <end position="116"/>
    </location>
</feature>
<evidence type="ECO:0000259" key="2">
    <source>
        <dbReference type="Pfam" id="PF13581"/>
    </source>
</evidence>
<evidence type="ECO:0000256" key="1">
    <source>
        <dbReference type="ARBA" id="ARBA00022527"/>
    </source>
</evidence>
<dbReference type="InterPro" id="IPR050267">
    <property type="entry name" value="Anti-sigma-factor_SerPK"/>
</dbReference>
<dbReference type="SUPFAM" id="SSF55874">
    <property type="entry name" value="ATPase domain of HSP90 chaperone/DNA topoisomerase II/histidine kinase"/>
    <property type="match status" value="1"/>
</dbReference>
<sequence>MGSLVMVETGTGVLPAYTHTVSRTAESVCAARRLLRLALIVWGMEEMRDAAEVVISELMTNSVVHARRDSVRATVTRLSDERVRVAVVDLSHERPQPRTADSTEESGRGLEIVDALSGGRWGVDSLPWGKRVWADVGAPEDEPGE</sequence>
<dbReference type="EMBL" id="QQNA01000079">
    <property type="protein sequence ID" value="RDG38055.1"/>
    <property type="molecule type" value="Genomic_DNA"/>
</dbReference>
<dbReference type="PANTHER" id="PTHR35526">
    <property type="entry name" value="ANTI-SIGMA-F FACTOR RSBW-RELATED"/>
    <property type="match status" value="1"/>
</dbReference>
<dbReference type="InterPro" id="IPR036890">
    <property type="entry name" value="HATPase_C_sf"/>
</dbReference>
<evidence type="ECO:0000313" key="4">
    <source>
        <dbReference type="Proteomes" id="UP000253741"/>
    </source>
</evidence>
<dbReference type="Proteomes" id="UP000253741">
    <property type="component" value="Unassembled WGS sequence"/>
</dbReference>
<dbReference type="Gene3D" id="3.30.565.10">
    <property type="entry name" value="Histidine kinase-like ATPase, C-terminal domain"/>
    <property type="match status" value="1"/>
</dbReference>
<accession>A0A370BF32</accession>
<protein>
    <submittedName>
        <fullName evidence="3">ATP-binding protein</fullName>
    </submittedName>
</protein>
<keyword evidence="1" id="KW-0808">Transferase</keyword>
<dbReference type="InterPro" id="IPR003594">
    <property type="entry name" value="HATPase_dom"/>
</dbReference>
<keyword evidence="4" id="KW-1185">Reference proteome</keyword>
<keyword evidence="1" id="KW-0418">Kinase</keyword>
<keyword evidence="1" id="KW-0723">Serine/threonine-protein kinase</keyword>
<dbReference type="CDD" id="cd16936">
    <property type="entry name" value="HATPase_RsbW-like"/>
    <property type="match status" value="1"/>
</dbReference>
<keyword evidence="3" id="KW-0067">ATP-binding</keyword>
<evidence type="ECO:0000313" key="3">
    <source>
        <dbReference type="EMBL" id="RDG38055.1"/>
    </source>
</evidence>
<keyword evidence="3" id="KW-0547">Nucleotide-binding</keyword>
<reference evidence="3 4" key="1">
    <citation type="submission" date="2018-07" db="EMBL/GenBank/DDBJ databases">
        <title>Streptomyces species from bats.</title>
        <authorList>
            <person name="Dunlap C."/>
        </authorList>
    </citation>
    <scope>NUCLEOTIDE SEQUENCE [LARGE SCALE GENOMIC DNA]</scope>
    <source>
        <strain evidence="3 4">AC230</strain>
    </source>
</reference>
<proteinExistence type="predicted"/>